<accession>A0ABY8RF96</accession>
<evidence type="ECO:0008006" key="4">
    <source>
        <dbReference type="Google" id="ProtNLM"/>
    </source>
</evidence>
<organism evidence="2 3">
    <name type="scientific">Chryseobacterium gotjawalense</name>
    <dbReference type="NCBI Taxonomy" id="3042315"/>
    <lineage>
        <taxon>Bacteria</taxon>
        <taxon>Pseudomonadati</taxon>
        <taxon>Bacteroidota</taxon>
        <taxon>Flavobacteriia</taxon>
        <taxon>Flavobacteriales</taxon>
        <taxon>Weeksellaceae</taxon>
        <taxon>Chryseobacterium group</taxon>
        <taxon>Chryseobacterium</taxon>
    </lineage>
</organism>
<keyword evidence="3" id="KW-1185">Reference proteome</keyword>
<feature type="signal peptide" evidence="1">
    <location>
        <begin position="1"/>
        <end position="18"/>
    </location>
</feature>
<dbReference type="RefSeq" id="WP_282905813.1">
    <property type="nucleotide sequence ID" value="NZ_CP124855.1"/>
</dbReference>
<name>A0ABY8RF96_9FLAO</name>
<evidence type="ECO:0000313" key="3">
    <source>
        <dbReference type="Proteomes" id="UP001241656"/>
    </source>
</evidence>
<reference evidence="2 3" key="1">
    <citation type="submission" date="2023-05" db="EMBL/GenBank/DDBJ databases">
        <title>Genomic insight into Chryseobacterium sp. wdc7 isolated forest soil (Gotjawal).</title>
        <authorList>
            <person name="Park S.-J."/>
        </authorList>
    </citation>
    <scope>NUCLEOTIDE SEQUENCE [LARGE SCALE GENOMIC DNA]</scope>
    <source>
        <strain evidence="3">wdc7</strain>
    </source>
</reference>
<dbReference type="EMBL" id="CP124855">
    <property type="protein sequence ID" value="WHF52531.1"/>
    <property type="molecule type" value="Genomic_DNA"/>
</dbReference>
<evidence type="ECO:0000256" key="1">
    <source>
        <dbReference type="SAM" id="SignalP"/>
    </source>
</evidence>
<feature type="chain" id="PRO_5045701756" description="Auto-transporter adhesin head GIN domain-containing protein" evidence="1">
    <location>
        <begin position="19"/>
        <end position="187"/>
    </location>
</feature>
<dbReference type="Proteomes" id="UP001241656">
    <property type="component" value="Chromosome"/>
</dbReference>
<evidence type="ECO:0000313" key="2">
    <source>
        <dbReference type="EMBL" id="WHF52531.1"/>
    </source>
</evidence>
<sequence length="187" mass="20169">MRKFFILTVIFSSLSVFSQTGSVGINTDQPDQSAVLDIRSTTKGLLIARVTSSERENIARPANGLLVYDIGSNSFWLYKNSLWTEIISGSPTIKTIVSDYTVTSADSGKILEFNSANDVICTIPVNLSPGLQFSVTQLGKGNVVFKSADNNVTIKNAYGFTRTALQYSKAGLEVAGNSEVILSGDLR</sequence>
<gene>
    <name evidence="2" type="ORF">QGN23_04435</name>
</gene>
<keyword evidence="1" id="KW-0732">Signal</keyword>
<protein>
    <recommendedName>
        <fullName evidence="4">Auto-transporter adhesin head GIN domain-containing protein</fullName>
    </recommendedName>
</protein>
<proteinExistence type="predicted"/>